<accession>A0A2N5NHS9</accession>
<dbReference type="Proteomes" id="UP001149331">
    <property type="component" value="Unassembled WGS sequence"/>
</dbReference>
<dbReference type="EMBL" id="JAQMLR010000010">
    <property type="protein sequence ID" value="MDB8739319.1"/>
    <property type="molecule type" value="Genomic_DNA"/>
</dbReference>
<dbReference type="STRING" id="33038.GCA_900067245_02455"/>
<evidence type="ECO:0000313" key="3">
    <source>
        <dbReference type="EMBL" id="MDE1203866.1"/>
    </source>
</evidence>
<dbReference type="Proteomes" id="UP001211731">
    <property type="component" value="Unassembled WGS sequence"/>
</dbReference>
<evidence type="ECO:0000313" key="7">
    <source>
        <dbReference type="Proteomes" id="UP000283992"/>
    </source>
</evidence>
<evidence type="ECO:0000313" key="4">
    <source>
        <dbReference type="EMBL" id="PLT54949.1"/>
    </source>
</evidence>
<reference evidence="1" key="3">
    <citation type="submission" date="2021-10" db="EMBL/GenBank/DDBJ databases">
        <title>Collection of gut derived symbiotic bacterial strains cultured from healthy donors.</title>
        <authorList>
            <person name="Lin H."/>
            <person name="Littmann E."/>
            <person name="Claire K."/>
            <person name="Pamer E."/>
        </authorList>
    </citation>
    <scope>NUCLEOTIDE SEQUENCE</scope>
    <source>
        <strain evidence="1">MSK.23.4</strain>
    </source>
</reference>
<dbReference type="EMBL" id="QRLN01000003">
    <property type="protein sequence ID" value="RHJ15353.1"/>
    <property type="molecule type" value="Genomic_DNA"/>
</dbReference>
<sequence>MRTLELLLNRRWILKSRERELYYQVKEELSSGEEKKFLMEKLGYQVVVNPYMIKVEKMPAVPENWMGILEFKEPIEYVFFCLVLMFLEDKEAEEQFVLSELTEYVQSQYQEEQIDWTVYRYRRHMIKVMKYCVAVGILNVDDGSEEGFAKDDTSEVLYENTGASRYFMKNFTQDIMGYTSAKEFEKEEWIDVNEDRGIVRRQRVYRKLLMSMGMYKDAESEEDFAYLRNYRNMIQGDLAELFDCELHVHSSSAFLVLGEECRLGRCFPEGNTLSDVVLLTNQLIQKRVTEGRITVPLDEQICIPKEVFRAIVEECKEKFGEGFNKTYREMTFAEFYREVERYMEELMLIEIGADHVKIRPAAGKIYGKYPEDFLKNGGRDE</sequence>
<dbReference type="GeneID" id="57433776"/>
<dbReference type="RefSeq" id="WP_004842293.1">
    <property type="nucleotide sequence ID" value="NZ_BAABXV010000001.1"/>
</dbReference>
<dbReference type="InterPro" id="IPR013494">
    <property type="entry name" value="CHP02678"/>
</dbReference>
<dbReference type="Pfam" id="PF09661">
    <property type="entry name" value="DUF2398"/>
    <property type="match status" value="1"/>
</dbReference>
<dbReference type="EMBL" id="JAJBNC010000053">
    <property type="protein sequence ID" value="MCB5495662.1"/>
    <property type="molecule type" value="Genomic_DNA"/>
</dbReference>
<evidence type="ECO:0000313" key="1">
    <source>
        <dbReference type="EMBL" id="MCB5495662.1"/>
    </source>
</evidence>
<organism evidence="4 6">
    <name type="scientific">Mediterraneibacter gnavus</name>
    <name type="common">Ruminococcus gnavus</name>
    <dbReference type="NCBI Taxonomy" id="33038"/>
    <lineage>
        <taxon>Bacteria</taxon>
        <taxon>Bacillati</taxon>
        <taxon>Bacillota</taxon>
        <taxon>Clostridia</taxon>
        <taxon>Lachnospirales</taxon>
        <taxon>Lachnospiraceae</taxon>
        <taxon>Mediterraneibacter</taxon>
    </lineage>
</organism>
<name>A0A2N5NHS9_MEDGN</name>
<dbReference type="AlphaFoldDB" id="A0A2N5NHS9"/>
<evidence type="ECO:0000313" key="6">
    <source>
        <dbReference type="Proteomes" id="UP000234849"/>
    </source>
</evidence>
<comment type="caution">
    <text evidence="4">The sequence shown here is derived from an EMBL/GenBank/DDBJ whole genome shotgun (WGS) entry which is preliminary data.</text>
</comment>
<protein>
    <submittedName>
        <fullName evidence="4">TIGR02678 family protein</fullName>
    </submittedName>
</protein>
<dbReference type="Proteomes" id="UP000283992">
    <property type="component" value="Unassembled WGS sequence"/>
</dbReference>
<reference evidence="3" key="4">
    <citation type="submission" date="2022-12" db="EMBL/GenBank/DDBJ databases">
        <title>Genome of R. gnavus strain RSHDN_120.</title>
        <authorList>
            <person name="Abdugheni R."/>
        </authorList>
    </citation>
    <scope>NUCLEOTIDE SEQUENCE</scope>
    <source>
        <strain evidence="3">RSHDN_120</strain>
    </source>
</reference>
<proteinExistence type="predicted"/>
<dbReference type="Proteomes" id="UP000234849">
    <property type="component" value="Unassembled WGS sequence"/>
</dbReference>
<dbReference type="EMBL" id="NIHM01000010">
    <property type="protein sequence ID" value="PLT54949.1"/>
    <property type="molecule type" value="Genomic_DNA"/>
</dbReference>
<dbReference type="EMBL" id="JAPZEG010000011">
    <property type="protein sequence ID" value="MDE1203866.1"/>
    <property type="molecule type" value="Genomic_DNA"/>
</dbReference>
<gene>
    <name evidence="4" type="ORF">CDL18_08445</name>
    <name evidence="5" type="ORF">DW142_03840</name>
    <name evidence="1" type="ORF">LIQ10_18330</name>
    <name evidence="3" type="ORF">O4N78_09870</name>
    <name evidence="2" type="ORF">PNU63_11165</name>
</gene>
<reference evidence="5 7" key="2">
    <citation type="submission" date="2018-08" db="EMBL/GenBank/DDBJ databases">
        <title>A genome reference for cultivated species of the human gut microbiota.</title>
        <authorList>
            <person name="Zou Y."/>
            <person name="Xue W."/>
            <person name="Luo G."/>
        </authorList>
    </citation>
    <scope>NUCLEOTIDE SEQUENCE [LARGE SCALE GENOMIC DNA]</scope>
    <source>
        <strain evidence="5 7">AM12-54</strain>
    </source>
</reference>
<evidence type="ECO:0000313" key="2">
    <source>
        <dbReference type="EMBL" id="MDB8739319.1"/>
    </source>
</evidence>
<evidence type="ECO:0000313" key="5">
    <source>
        <dbReference type="EMBL" id="RHJ15353.1"/>
    </source>
</evidence>
<dbReference type="NCBIfam" id="TIGR02678">
    <property type="entry name" value="TIGR02678 family protein"/>
    <property type="match status" value="1"/>
</dbReference>
<dbReference type="Proteomes" id="UP001297422">
    <property type="component" value="Unassembled WGS sequence"/>
</dbReference>
<reference evidence="2" key="5">
    <citation type="submission" date="2023-01" db="EMBL/GenBank/DDBJ databases">
        <title>Human gut microbiome strain richness.</title>
        <authorList>
            <person name="Chen-Liaw A."/>
        </authorList>
    </citation>
    <scope>NUCLEOTIDE SEQUENCE</scope>
    <source>
        <strain evidence="2">1001217st1_A9_1001217B_191108</strain>
    </source>
</reference>
<reference evidence="4 6" key="1">
    <citation type="journal article" date="2017" name="Genome Med.">
        <title>A novel Ruminococcus gnavus clade enriched in inflammatory bowel disease patients.</title>
        <authorList>
            <person name="Hall A.B."/>
            <person name="Yassour M."/>
            <person name="Sauk J."/>
            <person name="Garner A."/>
            <person name="Jiang X."/>
            <person name="Arthur T."/>
            <person name="Lagoudas G.K."/>
            <person name="Vatanen T."/>
            <person name="Fornelos N."/>
            <person name="Wilson R."/>
            <person name="Bertha M."/>
            <person name="Cohen M."/>
            <person name="Garber J."/>
            <person name="Khalili H."/>
            <person name="Gevers D."/>
            <person name="Ananthakrishnan A.N."/>
            <person name="Kugathasan S."/>
            <person name="Lander E.S."/>
            <person name="Blainey P."/>
            <person name="Vlamakis H."/>
            <person name="Xavier R.J."/>
            <person name="Huttenhower C."/>
        </authorList>
    </citation>
    <scope>NUCLEOTIDE SEQUENCE [LARGE SCALE GENOMIC DNA]</scope>
    <source>
        <strain evidence="4 6">RJX1118</strain>
    </source>
</reference>